<feature type="chain" id="PRO_5043047869" evidence="1">
    <location>
        <begin position="32"/>
        <end position="217"/>
    </location>
</feature>
<dbReference type="PANTHER" id="PTHR33880:SF4">
    <property type="entry name" value="OS07G0189700 PROTEIN"/>
    <property type="match status" value="1"/>
</dbReference>
<protein>
    <submittedName>
        <fullName evidence="2">Uncharacterized protein</fullName>
    </submittedName>
</protein>
<evidence type="ECO:0000313" key="3">
    <source>
        <dbReference type="Proteomes" id="UP001327560"/>
    </source>
</evidence>
<dbReference type="Proteomes" id="UP001327560">
    <property type="component" value="Chromosome 1"/>
</dbReference>
<dbReference type="InterPro" id="IPR038941">
    <property type="entry name" value="At4g14100-like"/>
</dbReference>
<gene>
    <name evidence="2" type="ORF">Cni_G04285</name>
</gene>
<keyword evidence="1" id="KW-0732">Signal</keyword>
<sequence>MERKSIFEASFSASPLFLLLLVAVLAHPAHSDPTPARWPEQFHAKCFVNLTNTGELELIDLWYDWPRGRNLNLIQSQLGDLLYDVEWDNGTSYYYTLGAGGSCITRHFPVGVLRPDFLADNSTYLGRVHTAGFLCDLWTKVDFIWYYEDVETRRPVRWDFFTGMSMYVMTFDEGAVLEDSEWQAPAYCFTDGTNGHKVESMGIDFIGLRHLGLSKQI</sequence>
<evidence type="ECO:0000256" key="1">
    <source>
        <dbReference type="SAM" id="SignalP"/>
    </source>
</evidence>
<feature type="signal peptide" evidence="1">
    <location>
        <begin position="1"/>
        <end position="31"/>
    </location>
</feature>
<evidence type="ECO:0000313" key="2">
    <source>
        <dbReference type="EMBL" id="WOK95578.1"/>
    </source>
</evidence>
<reference evidence="2 3" key="1">
    <citation type="submission" date="2023-10" db="EMBL/GenBank/DDBJ databases">
        <title>Chromosome-scale genome assembly provides insights into flower coloration mechanisms of Canna indica.</title>
        <authorList>
            <person name="Li C."/>
        </authorList>
    </citation>
    <scope>NUCLEOTIDE SEQUENCE [LARGE SCALE GENOMIC DNA]</scope>
    <source>
        <tissue evidence="2">Flower</tissue>
    </source>
</reference>
<keyword evidence="3" id="KW-1185">Reference proteome</keyword>
<proteinExistence type="predicted"/>
<dbReference type="PANTHER" id="PTHR33880">
    <property type="entry name" value="EXPRESSED PROTEIN"/>
    <property type="match status" value="1"/>
</dbReference>
<organism evidence="2 3">
    <name type="scientific">Canna indica</name>
    <name type="common">Indian-shot</name>
    <dbReference type="NCBI Taxonomy" id="4628"/>
    <lineage>
        <taxon>Eukaryota</taxon>
        <taxon>Viridiplantae</taxon>
        <taxon>Streptophyta</taxon>
        <taxon>Embryophyta</taxon>
        <taxon>Tracheophyta</taxon>
        <taxon>Spermatophyta</taxon>
        <taxon>Magnoliopsida</taxon>
        <taxon>Liliopsida</taxon>
        <taxon>Zingiberales</taxon>
        <taxon>Cannaceae</taxon>
        <taxon>Canna</taxon>
    </lineage>
</organism>
<name>A0AAQ3JUF5_9LILI</name>
<dbReference type="AlphaFoldDB" id="A0AAQ3JUF5"/>
<dbReference type="EMBL" id="CP136890">
    <property type="protein sequence ID" value="WOK95578.1"/>
    <property type="molecule type" value="Genomic_DNA"/>
</dbReference>
<accession>A0AAQ3JUF5</accession>